<dbReference type="InterPro" id="IPR011009">
    <property type="entry name" value="Kinase-like_dom_sf"/>
</dbReference>
<dbReference type="PANTHER" id="PTHR24348">
    <property type="entry name" value="SERINE/THREONINE-PROTEIN KINASE UNC-51-RELATED"/>
    <property type="match status" value="1"/>
</dbReference>
<keyword evidence="4" id="KW-0072">Autophagy</keyword>
<dbReference type="InterPro" id="IPR000719">
    <property type="entry name" value="Prot_kinase_dom"/>
</dbReference>
<dbReference type="GeneID" id="11523230"/>
<dbReference type="Gene3D" id="2.60.200.20">
    <property type="match status" value="1"/>
</dbReference>
<dbReference type="InterPro" id="IPR000253">
    <property type="entry name" value="FHA_dom"/>
</dbReference>
<dbReference type="SMART" id="SM00220">
    <property type="entry name" value="S_TKc"/>
    <property type="match status" value="1"/>
</dbReference>
<dbReference type="eggNOG" id="KOG0032">
    <property type="taxonomic scope" value="Eukaryota"/>
</dbReference>
<evidence type="ECO:0000313" key="9">
    <source>
        <dbReference type="EMBL" id="AEO71634.1"/>
    </source>
</evidence>
<dbReference type="EMBL" id="CP003014">
    <property type="protein sequence ID" value="AEO71634.1"/>
    <property type="molecule type" value="Genomic_DNA"/>
</dbReference>
<name>G2RIH2_THETT</name>
<dbReference type="SUPFAM" id="SSF49879">
    <property type="entry name" value="SMAD/FHA domain"/>
    <property type="match status" value="1"/>
</dbReference>
<evidence type="ECO:0000259" key="7">
    <source>
        <dbReference type="PROSITE" id="PS50006"/>
    </source>
</evidence>
<dbReference type="HOGENOM" id="CLU_440180_0_0_1"/>
<dbReference type="PANTHER" id="PTHR24348:SF71">
    <property type="entry name" value="PROTEIN KINASE DOMAIN-CONTAINING PROTEIN"/>
    <property type="match status" value="1"/>
</dbReference>
<keyword evidence="10" id="KW-1185">Reference proteome</keyword>
<dbReference type="InterPro" id="IPR008271">
    <property type="entry name" value="Ser/Thr_kinase_AS"/>
</dbReference>
<evidence type="ECO:0000256" key="3">
    <source>
        <dbReference type="ARBA" id="ARBA00022448"/>
    </source>
</evidence>
<feature type="domain" description="FHA" evidence="7">
    <location>
        <begin position="87"/>
        <end position="132"/>
    </location>
</feature>
<feature type="domain" description="Protein kinase" evidence="8">
    <location>
        <begin position="226"/>
        <end position="476"/>
    </location>
</feature>
<keyword evidence="3" id="KW-0813">Transport</keyword>
<comment type="similarity">
    <text evidence="2">Belongs to the protein kinase superfamily. CAMK Ser/Thr protein kinase family. CHEK2 subfamily.</text>
</comment>
<sequence length="621" mass="68980">MALSHFTIGGYRVPWSDFIMTLRVTCLADCRAFCEANRSRIGTEAGSGNKPKKLDRHARAGTEDPEDCKILLVLTFSNPPGESRSQFVLGRDPKHCDIVCDHRQISSKHIKFGFDGDHVVLYDVSSRGSRLSIGGRGYQKTCPLPGVPYKCILPPGPKIKLKIPCFEIEIGLAGRRGPELQEFRERRDAFLASCCDLEALTLESTLATEIATKSHTARPPEWRAMYWFESRLGEGGCGTVHKVRRLTDWAVFAAKEVVGRRSNSGFRREIDILQRLRHHRIVEYVDCYPDTQENTILVMEYCQFGSLDQMLRATPGVLALRTTAEVLKQVAEGLLYLHGKGVTHRDLKPANILVRSQTPLSLVLSDFGLAKDEEIMETYCGTPQFLAPEMFEGVGYTKAIDIWALGVIGILLLEGQLPEMEKFGNSMYPNTLFEKAAQMYAKDPKNRLVILVRQMLAMHPEDRPPAEDCVRDTEYALRNWGPCQPTAAAQVPSIGSGPIDTQVQEDDSDRTLRPSELHTSEGQTLQPAKEESVSTSKTDASRPYDSSTPPTASMTDHARASFIRPRSLISPDTTSPKAFPSAGCVRAARTVTRPRSASAGREGYWMLHGPARLAQDQDGAR</sequence>
<dbReference type="CDD" id="cd00060">
    <property type="entry name" value="FHA"/>
    <property type="match status" value="1"/>
</dbReference>
<evidence type="ECO:0000256" key="2">
    <source>
        <dbReference type="ARBA" id="ARBA00005575"/>
    </source>
</evidence>
<dbReference type="PROSITE" id="PS50011">
    <property type="entry name" value="PROTEIN_KINASE_DOM"/>
    <property type="match status" value="1"/>
</dbReference>
<dbReference type="GO" id="GO:0010506">
    <property type="term" value="P:regulation of autophagy"/>
    <property type="evidence" value="ECO:0007669"/>
    <property type="project" value="InterPro"/>
</dbReference>
<dbReference type="PROSITE" id="PS00108">
    <property type="entry name" value="PROTEIN_KINASE_ST"/>
    <property type="match status" value="1"/>
</dbReference>
<feature type="region of interest" description="Disordered" evidence="6">
    <location>
        <begin position="487"/>
        <end position="621"/>
    </location>
</feature>
<protein>
    <recommendedName>
        <fullName evidence="5">Autophagy-related protein 1</fullName>
    </recommendedName>
</protein>
<evidence type="ECO:0000313" key="10">
    <source>
        <dbReference type="Proteomes" id="UP000008181"/>
    </source>
</evidence>
<dbReference type="GO" id="GO:0006914">
    <property type="term" value="P:autophagy"/>
    <property type="evidence" value="ECO:0007669"/>
    <property type="project" value="UniProtKB-KW"/>
</dbReference>
<dbReference type="SUPFAM" id="SSF56112">
    <property type="entry name" value="Protein kinase-like (PK-like)"/>
    <property type="match status" value="1"/>
</dbReference>
<dbReference type="Pfam" id="PF00069">
    <property type="entry name" value="Pkinase"/>
    <property type="match status" value="1"/>
</dbReference>
<feature type="compositionally biased region" description="Polar residues" evidence="6">
    <location>
        <begin position="533"/>
        <end position="554"/>
    </location>
</feature>
<dbReference type="Gene3D" id="1.10.510.10">
    <property type="entry name" value="Transferase(Phosphotransferase) domain 1"/>
    <property type="match status" value="1"/>
</dbReference>
<evidence type="ECO:0000256" key="6">
    <source>
        <dbReference type="SAM" id="MobiDB-lite"/>
    </source>
</evidence>
<dbReference type="InterPro" id="IPR045269">
    <property type="entry name" value="Atg1-like"/>
</dbReference>
<evidence type="ECO:0000256" key="4">
    <source>
        <dbReference type="ARBA" id="ARBA00023006"/>
    </source>
</evidence>
<gene>
    <name evidence="9" type="ORF">THITE_2148269</name>
</gene>
<organism evidence="9 10">
    <name type="scientific">Thermothielavioides terrestris (strain ATCC 38088 / NRRL 8126)</name>
    <name type="common">Thielavia terrestris</name>
    <dbReference type="NCBI Taxonomy" id="578455"/>
    <lineage>
        <taxon>Eukaryota</taxon>
        <taxon>Fungi</taxon>
        <taxon>Dikarya</taxon>
        <taxon>Ascomycota</taxon>
        <taxon>Pezizomycotina</taxon>
        <taxon>Sordariomycetes</taxon>
        <taxon>Sordariomycetidae</taxon>
        <taxon>Sordariales</taxon>
        <taxon>Chaetomiaceae</taxon>
        <taxon>Thermothielavioides</taxon>
        <taxon>Thermothielavioides terrestris</taxon>
    </lineage>
</organism>
<dbReference type="Proteomes" id="UP000008181">
    <property type="component" value="Chromosome 6"/>
</dbReference>
<dbReference type="PROSITE" id="PS50006">
    <property type="entry name" value="FHA_DOMAIN"/>
    <property type="match status" value="1"/>
</dbReference>
<accession>G2RIH2</accession>
<dbReference type="STRING" id="578455.G2RIH2"/>
<dbReference type="GO" id="GO:0005524">
    <property type="term" value="F:ATP binding"/>
    <property type="evidence" value="ECO:0007669"/>
    <property type="project" value="InterPro"/>
</dbReference>
<comment type="subcellular location">
    <subcellularLocation>
        <location evidence="1">Preautophagosomal structure membrane</location>
        <topology evidence="1">Peripheral membrane protein</topology>
    </subcellularLocation>
</comment>
<evidence type="ECO:0000256" key="5">
    <source>
        <dbReference type="ARBA" id="ARBA00030237"/>
    </source>
</evidence>
<dbReference type="OrthoDB" id="10252171at2759"/>
<dbReference type="AlphaFoldDB" id="G2RIH2"/>
<dbReference type="GO" id="GO:0004674">
    <property type="term" value="F:protein serine/threonine kinase activity"/>
    <property type="evidence" value="ECO:0007669"/>
    <property type="project" value="InterPro"/>
</dbReference>
<reference evidence="9 10" key="1">
    <citation type="journal article" date="2011" name="Nat. Biotechnol.">
        <title>Comparative genomic analysis of the thermophilic biomass-degrading fungi Myceliophthora thermophila and Thielavia terrestris.</title>
        <authorList>
            <person name="Berka R.M."/>
            <person name="Grigoriev I.V."/>
            <person name="Otillar R."/>
            <person name="Salamov A."/>
            <person name="Grimwood J."/>
            <person name="Reid I."/>
            <person name="Ishmael N."/>
            <person name="John T."/>
            <person name="Darmond C."/>
            <person name="Moisan M.-C."/>
            <person name="Henrissat B."/>
            <person name="Coutinho P.M."/>
            <person name="Lombard V."/>
            <person name="Natvig D.O."/>
            <person name="Lindquist E."/>
            <person name="Schmutz J."/>
            <person name="Lucas S."/>
            <person name="Harris P."/>
            <person name="Powlowski J."/>
            <person name="Bellemare A."/>
            <person name="Taylor D."/>
            <person name="Butler G."/>
            <person name="de Vries R.P."/>
            <person name="Allijn I.E."/>
            <person name="van den Brink J."/>
            <person name="Ushinsky S."/>
            <person name="Storms R."/>
            <person name="Powell A.J."/>
            <person name="Paulsen I.T."/>
            <person name="Elbourne L.D.H."/>
            <person name="Baker S.E."/>
            <person name="Magnuson J."/>
            <person name="LaBoissiere S."/>
            <person name="Clutterbuck A.J."/>
            <person name="Martinez D."/>
            <person name="Wogulis M."/>
            <person name="de Leon A.L."/>
            <person name="Rey M.W."/>
            <person name="Tsang A."/>
        </authorList>
    </citation>
    <scope>NUCLEOTIDE SEQUENCE [LARGE SCALE GENOMIC DNA]</scope>
    <source>
        <strain evidence="10">ATCC 38088 / NRRL 8126</strain>
    </source>
</reference>
<dbReference type="KEGG" id="ttt:THITE_2148269"/>
<evidence type="ECO:0000259" key="8">
    <source>
        <dbReference type="PROSITE" id="PS50011"/>
    </source>
</evidence>
<dbReference type="Pfam" id="PF00498">
    <property type="entry name" value="FHA"/>
    <property type="match status" value="1"/>
</dbReference>
<evidence type="ECO:0000256" key="1">
    <source>
        <dbReference type="ARBA" id="ARBA00004623"/>
    </source>
</evidence>
<dbReference type="InterPro" id="IPR008984">
    <property type="entry name" value="SMAD_FHA_dom_sf"/>
</dbReference>
<proteinExistence type="inferred from homology"/>
<feature type="compositionally biased region" description="Basic and acidic residues" evidence="6">
    <location>
        <begin position="509"/>
        <end position="519"/>
    </location>
</feature>
<dbReference type="GO" id="GO:0034045">
    <property type="term" value="C:phagophore assembly site membrane"/>
    <property type="evidence" value="ECO:0007669"/>
    <property type="project" value="UniProtKB-SubCell"/>
</dbReference>
<dbReference type="RefSeq" id="XP_003657970.1">
    <property type="nucleotide sequence ID" value="XM_003657922.1"/>
</dbReference>